<dbReference type="PROSITE" id="PS52016">
    <property type="entry name" value="TONB_DEPENDENT_REC_3"/>
    <property type="match status" value="1"/>
</dbReference>
<keyword evidence="6" id="KW-0732">Signal</keyword>
<dbReference type="InterPro" id="IPR037066">
    <property type="entry name" value="Plug_dom_sf"/>
</dbReference>
<dbReference type="EMBL" id="LRRQ01000046">
    <property type="protein sequence ID" value="OAM90848.1"/>
    <property type="molecule type" value="Genomic_DNA"/>
</dbReference>
<evidence type="ECO:0000256" key="1">
    <source>
        <dbReference type="ARBA" id="ARBA00004571"/>
    </source>
</evidence>
<keyword evidence="9 11" id="KW-0472">Membrane</keyword>
<comment type="caution">
    <text evidence="13">The sequence shown here is derived from an EMBL/GenBank/DDBJ whole genome shotgun (WGS) entry which is preliminary data.</text>
</comment>
<dbReference type="InterPro" id="IPR036942">
    <property type="entry name" value="Beta-barrel_TonB_sf"/>
</dbReference>
<evidence type="ECO:0000256" key="9">
    <source>
        <dbReference type="ARBA" id="ARBA00023136"/>
    </source>
</evidence>
<protein>
    <recommendedName>
        <fullName evidence="12">TonB-dependent receptor plug domain-containing protein</fullName>
    </recommendedName>
</protein>
<evidence type="ECO:0000256" key="2">
    <source>
        <dbReference type="ARBA" id="ARBA00022448"/>
    </source>
</evidence>
<proteinExistence type="inferred from homology"/>
<evidence type="ECO:0000256" key="4">
    <source>
        <dbReference type="ARBA" id="ARBA00022496"/>
    </source>
</evidence>
<keyword evidence="4" id="KW-0410">Iron transport</keyword>
<feature type="domain" description="TonB-dependent receptor plug" evidence="12">
    <location>
        <begin position="33"/>
        <end position="124"/>
    </location>
</feature>
<keyword evidence="8" id="KW-0406">Ion transport</keyword>
<evidence type="ECO:0000313" key="14">
    <source>
        <dbReference type="Proteomes" id="UP000078486"/>
    </source>
</evidence>
<dbReference type="PANTHER" id="PTHR32552">
    <property type="entry name" value="FERRICHROME IRON RECEPTOR-RELATED"/>
    <property type="match status" value="1"/>
</dbReference>
<evidence type="ECO:0000256" key="3">
    <source>
        <dbReference type="ARBA" id="ARBA00022452"/>
    </source>
</evidence>
<evidence type="ECO:0000256" key="7">
    <source>
        <dbReference type="ARBA" id="ARBA00023004"/>
    </source>
</evidence>
<organism evidence="13 14">
    <name type="scientific">Termitidicoccus mucosus</name>
    <dbReference type="NCBI Taxonomy" id="1184151"/>
    <lineage>
        <taxon>Bacteria</taxon>
        <taxon>Pseudomonadati</taxon>
        <taxon>Verrucomicrobiota</taxon>
        <taxon>Opitutia</taxon>
        <taxon>Opitutales</taxon>
        <taxon>Opitutaceae</taxon>
        <taxon>Termitidicoccus</taxon>
    </lineage>
</organism>
<name>A0A178IM50_9BACT</name>
<dbReference type="InterPro" id="IPR012910">
    <property type="entry name" value="Plug_dom"/>
</dbReference>
<evidence type="ECO:0000313" key="13">
    <source>
        <dbReference type="EMBL" id="OAM90848.1"/>
    </source>
</evidence>
<evidence type="ECO:0000256" key="11">
    <source>
        <dbReference type="PROSITE-ProRule" id="PRU01360"/>
    </source>
</evidence>
<keyword evidence="3 11" id="KW-1134">Transmembrane beta strand</keyword>
<dbReference type="PANTHER" id="PTHR32552:SF68">
    <property type="entry name" value="FERRICHROME OUTER MEMBRANE TRANSPORTER_PHAGE RECEPTOR"/>
    <property type="match status" value="1"/>
</dbReference>
<evidence type="ECO:0000256" key="6">
    <source>
        <dbReference type="ARBA" id="ARBA00022729"/>
    </source>
</evidence>
<keyword evidence="5 11" id="KW-0812">Transmembrane</keyword>
<comment type="subcellular location">
    <subcellularLocation>
        <location evidence="1 11">Cell outer membrane</location>
        <topology evidence="1 11">Multi-pass membrane protein</topology>
    </subcellularLocation>
</comment>
<dbReference type="AlphaFoldDB" id="A0A178IM50"/>
<dbReference type="STRING" id="1184151.AW736_05965"/>
<dbReference type="Gene3D" id="2.170.130.10">
    <property type="entry name" value="TonB-dependent receptor, plug domain"/>
    <property type="match status" value="1"/>
</dbReference>
<reference evidence="13 14" key="1">
    <citation type="submission" date="2016-01" db="EMBL/GenBank/DDBJ databases">
        <title>High potential of lignocellulose degradation of a new Verrucomicrobia species.</title>
        <authorList>
            <person name="Wang Y."/>
            <person name="Shi Y."/>
            <person name="Qiu Z."/>
            <person name="Liu S."/>
            <person name="Yang H."/>
        </authorList>
    </citation>
    <scope>NUCLEOTIDE SEQUENCE [LARGE SCALE GENOMIC DNA]</scope>
    <source>
        <strain evidence="13 14">TSB47</strain>
    </source>
</reference>
<keyword evidence="2 11" id="KW-0813">Transport</keyword>
<evidence type="ECO:0000259" key="12">
    <source>
        <dbReference type="Pfam" id="PF07715"/>
    </source>
</evidence>
<dbReference type="InterPro" id="IPR039426">
    <property type="entry name" value="TonB-dep_rcpt-like"/>
</dbReference>
<gene>
    <name evidence="13" type="ORF">AW736_05965</name>
</gene>
<accession>A0A178IM50</accession>
<dbReference type="SUPFAM" id="SSF56935">
    <property type="entry name" value="Porins"/>
    <property type="match status" value="1"/>
</dbReference>
<keyword evidence="10 11" id="KW-0998">Cell outer membrane</keyword>
<dbReference type="Gene3D" id="2.40.170.20">
    <property type="entry name" value="TonB-dependent receptor, beta-barrel domain"/>
    <property type="match status" value="1"/>
</dbReference>
<dbReference type="Proteomes" id="UP000078486">
    <property type="component" value="Unassembled WGS sequence"/>
</dbReference>
<evidence type="ECO:0000256" key="10">
    <source>
        <dbReference type="ARBA" id="ARBA00023237"/>
    </source>
</evidence>
<evidence type="ECO:0000256" key="8">
    <source>
        <dbReference type="ARBA" id="ARBA00023065"/>
    </source>
</evidence>
<keyword evidence="7" id="KW-0408">Iron</keyword>
<keyword evidence="14" id="KW-1185">Reference proteome</keyword>
<evidence type="ECO:0000256" key="5">
    <source>
        <dbReference type="ARBA" id="ARBA00022692"/>
    </source>
</evidence>
<sequence>MLPEFAVRTSAKDTSMRAEETLGAMRINTLLVESPITVTVLKPEFLEAFSLSQEHEQAAFIAGGNAITEWQTGAATPSLRGFGANFYRNGFQRWGYNTTVNIERVEFVKGPLAATFGRSSPGGIINYITKRAQRKPAYGFYHNTGTYYQNTEMSATGPVAKNLFYRTDFQYMKIGGPQDFFFHRTWAASASFTWQISKNTVWMFDFEQKVQTLNRGHAGLIMRWTGANQVMSPVTGAWNTGQVTGGRLISYSYFNARGPDEYNHRKISTFDTRFEHRFSRYLSLRINGQYYFGNYERWGWGTNEPTNIPVYNMITGILPGRRPYYENHDPRTFAGQADLLSEFKIGPTSHKLLLTMDVSDARDKLPDWTMSAENLAALPDTILNLRVANPDWGGFDRSLVTELFHDRRVRYEDIGFLLSERMELLRGRVLLYASLRHDDFRARYDDYMEPSKTGSLNKNMFNETYGGVVHIIPGKLIAFANRSTSFTASTTYDRGTGKLQDPVTSRGIEAGARGEILKDPGSRRALYWSASAYQIDRKIAQRNPYYSDDDSDYDGSMPEYLNNGIERVNGVEVEFFGDITRQFSMSLTYTKLDAFVKDYPEEPEREGVPLLYVPKTSLSSTLRYEVTEGPMRGFAVGFTMRHNSEYFARYGTFGSQVTGVDSITQNGGITGNLRVKNKNGDPYGPNNAIEEVRPAITLFDIFAEYVFCTGKYRHTVGVNIKNLTDAVWYNSSGQLNAGCQIQVRYRLRF</sequence>
<comment type="similarity">
    <text evidence="11">Belongs to the TonB-dependent receptor family.</text>
</comment>
<dbReference type="Pfam" id="PF07715">
    <property type="entry name" value="Plug"/>
    <property type="match status" value="1"/>
</dbReference>
<dbReference type="GO" id="GO:0015344">
    <property type="term" value="F:siderophore uptake transmembrane transporter activity"/>
    <property type="evidence" value="ECO:0007669"/>
    <property type="project" value="TreeGrafter"/>
</dbReference>
<dbReference type="GO" id="GO:0009279">
    <property type="term" value="C:cell outer membrane"/>
    <property type="evidence" value="ECO:0007669"/>
    <property type="project" value="UniProtKB-SubCell"/>
</dbReference>